<gene>
    <name evidence="2" type="ORF">CORC01_09046</name>
</gene>
<accession>A0A1G4B2J8</accession>
<dbReference type="EMBL" id="MJBS01000080">
    <property type="protein sequence ID" value="OHE95614.1"/>
    <property type="molecule type" value="Genomic_DNA"/>
</dbReference>
<protein>
    <submittedName>
        <fullName evidence="2">Uncharacterized protein</fullName>
    </submittedName>
</protein>
<feature type="region of interest" description="Disordered" evidence="1">
    <location>
        <begin position="81"/>
        <end position="109"/>
    </location>
</feature>
<evidence type="ECO:0000313" key="2">
    <source>
        <dbReference type="EMBL" id="OHE95614.1"/>
    </source>
</evidence>
<dbReference type="Proteomes" id="UP000176998">
    <property type="component" value="Unassembled WGS sequence"/>
</dbReference>
<name>A0A1G4B2J8_9PEZI</name>
<proteinExistence type="predicted"/>
<dbReference type="RefSeq" id="XP_022472775.1">
    <property type="nucleotide sequence ID" value="XM_022620676.1"/>
</dbReference>
<dbReference type="AlphaFoldDB" id="A0A1G4B2J8"/>
<reference evidence="2 3" key="1">
    <citation type="submission" date="2016-09" db="EMBL/GenBank/DDBJ databases">
        <authorList>
            <person name="Capua I."/>
            <person name="De Benedictis P."/>
            <person name="Joannis T."/>
            <person name="Lombin L.H."/>
            <person name="Cattoli G."/>
        </authorList>
    </citation>
    <scope>NUCLEOTIDE SEQUENCE [LARGE SCALE GENOMIC DNA]</scope>
    <source>
        <strain evidence="2 3">IMI 309357</strain>
    </source>
</reference>
<keyword evidence="3" id="KW-1185">Reference proteome</keyword>
<evidence type="ECO:0000313" key="3">
    <source>
        <dbReference type="Proteomes" id="UP000176998"/>
    </source>
</evidence>
<evidence type="ECO:0000256" key="1">
    <source>
        <dbReference type="SAM" id="MobiDB-lite"/>
    </source>
</evidence>
<feature type="region of interest" description="Disordered" evidence="1">
    <location>
        <begin position="20"/>
        <end position="41"/>
    </location>
</feature>
<organism evidence="2 3">
    <name type="scientific">Colletotrichum orchidophilum</name>
    <dbReference type="NCBI Taxonomy" id="1209926"/>
    <lineage>
        <taxon>Eukaryota</taxon>
        <taxon>Fungi</taxon>
        <taxon>Dikarya</taxon>
        <taxon>Ascomycota</taxon>
        <taxon>Pezizomycotina</taxon>
        <taxon>Sordariomycetes</taxon>
        <taxon>Hypocreomycetidae</taxon>
        <taxon>Glomerellales</taxon>
        <taxon>Glomerellaceae</taxon>
        <taxon>Colletotrichum</taxon>
    </lineage>
</organism>
<dbReference type="GeneID" id="34562186"/>
<sequence length="109" mass="11799">MDSWRMQGVRHVTSNLPASLVGAIPPKAQTDTDANDANDGNVEEVHRPFHVEMVLPPPSIRATTRPLRVNCAARVDLLPNQLPPGSEVRATGPAFPNVPNFRDVQGGFP</sequence>
<comment type="caution">
    <text evidence="2">The sequence shown here is derived from an EMBL/GenBank/DDBJ whole genome shotgun (WGS) entry which is preliminary data.</text>
</comment>